<dbReference type="GO" id="GO:0005737">
    <property type="term" value="C:cytoplasm"/>
    <property type="evidence" value="ECO:0007669"/>
    <property type="project" value="UniProtKB-SubCell"/>
</dbReference>
<evidence type="ECO:0000259" key="15">
    <source>
        <dbReference type="Pfam" id="PF08245"/>
    </source>
</evidence>
<dbReference type="SUPFAM" id="SSF51984">
    <property type="entry name" value="MurCD N-terminal domain"/>
    <property type="match status" value="1"/>
</dbReference>
<evidence type="ECO:0000256" key="10">
    <source>
        <dbReference type="ARBA" id="ARBA00023306"/>
    </source>
</evidence>
<feature type="domain" description="Mur ligase central" evidence="15">
    <location>
        <begin position="110"/>
        <end position="280"/>
    </location>
</feature>
<comment type="similarity">
    <text evidence="12">Belongs to the MurCDEF family.</text>
</comment>
<evidence type="ECO:0000256" key="11">
    <source>
        <dbReference type="ARBA" id="ARBA00023316"/>
    </source>
</evidence>
<name>A0A1I4WWJ3_9GAMM</name>
<dbReference type="GO" id="GO:0071555">
    <property type="term" value="P:cell wall organization"/>
    <property type="evidence" value="ECO:0007669"/>
    <property type="project" value="UniProtKB-KW"/>
</dbReference>
<dbReference type="InterPro" id="IPR036565">
    <property type="entry name" value="Mur-like_cat_sf"/>
</dbReference>
<proteinExistence type="inferred from homology"/>
<dbReference type="STRING" id="1367852.SAMN05216516_103107"/>
<organism evidence="16 17">
    <name type="scientific">Izhakiella capsodis</name>
    <dbReference type="NCBI Taxonomy" id="1367852"/>
    <lineage>
        <taxon>Bacteria</taxon>
        <taxon>Pseudomonadati</taxon>
        <taxon>Pseudomonadota</taxon>
        <taxon>Gammaproteobacteria</taxon>
        <taxon>Enterobacterales</taxon>
        <taxon>Erwiniaceae</taxon>
        <taxon>Izhakiella</taxon>
    </lineage>
</organism>
<evidence type="ECO:0000256" key="1">
    <source>
        <dbReference type="ARBA" id="ARBA00004496"/>
    </source>
</evidence>
<dbReference type="Gene3D" id="3.90.190.20">
    <property type="entry name" value="Mur ligase, C-terminal domain"/>
    <property type="match status" value="1"/>
</dbReference>
<dbReference type="EMBL" id="FOVC01000003">
    <property type="protein sequence ID" value="SFN17772.1"/>
    <property type="molecule type" value="Genomic_DNA"/>
</dbReference>
<dbReference type="GO" id="GO:0051301">
    <property type="term" value="P:cell division"/>
    <property type="evidence" value="ECO:0007669"/>
    <property type="project" value="UniProtKB-KW"/>
</dbReference>
<keyword evidence="11 12" id="KW-0961">Cell wall biogenesis/degradation</keyword>
<comment type="pathway">
    <text evidence="2 12 13">Cell wall biogenesis; peptidoglycan biosynthesis.</text>
</comment>
<dbReference type="NCBIfam" id="TIGR01087">
    <property type="entry name" value="murD"/>
    <property type="match status" value="1"/>
</dbReference>
<dbReference type="GO" id="GO:0008764">
    <property type="term" value="F:UDP-N-acetylmuramoylalanine-D-glutamate ligase activity"/>
    <property type="evidence" value="ECO:0007669"/>
    <property type="project" value="UniProtKB-UniRule"/>
</dbReference>
<dbReference type="SUPFAM" id="SSF53244">
    <property type="entry name" value="MurD-like peptide ligases, peptide-binding domain"/>
    <property type="match status" value="1"/>
</dbReference>
<keyword evidence="10 12" id="KW-0131">Cell cycle</keyword>
<comment type="subcellular location">
    <subcellularLocation>
        <location evidence="1 12 13">Cytoplasm</location>
    </subcellularLocation>
</comment>
<evidence type="ECO:0000256" key="12">
    <source>
        <dbReference type="HAMAP-Rule" id="MF_00639"/>
    </source>
</evidence>
<dbReference type="Gene3D" id="3.40.1190.10">
    <property type="entry name" value="Mur-like, catalytic domain"/>
    <property type="match status" value="1"/>
</dbReference>
<keyword evidence="5 12" id="KW-0132">Cell division</keyword>
<gene>
    <name evidence="12" type="primary">murD</name>
    <name evidence="16" type="ORF">SAMN05216516_103107</name>
</gene>
<evidence type="ECO:0000256" key="13">
    <source>
        <dbReference type="RuleBase" id="RU003664"/>
    </source>
</evidence>
<dbReference type="RefSeq" id="WP_092876395.1">
    <property type="nucleotide sequence ID" value="NZ_FOVC01000003.1"/>
</dbReference>
<dbReference type="PANTHER" id="PTHR43692:SF1">
    <property type="entry name" value="UDP-N-ACETYLMURAMOYLALANINE--D-GLUTAMATE LIGASE"/>
    <property type="match status" value="1"/>
</dbReference>
<dbReference type="InterPro" id="IPR004101">
    <property type="entry name" value="Mur_ligase_C"/>
</dbReference>
<comment type="function">
    <text evidence="12 13">Cell wall formation. Catalyzes the addition of glutamate to the nucleotide precursor UDP-N-acetylmuramoyl-L-alanine (UMA).</text>
</comment>
<accession>A0A1I4WWJ3</accession>
<feature type="domain" description="Mur ligase C-terminal" evidence="14">
    <location>
        <begin position="302"/>
        <end position="413"/>
    </location>
</feature>
<dbReference type="InterPro" id="IPR005762">
    <property type="entry name" value="MurD"/>
</dbReference>
<evidence type="ECO:0000259" key="14">
    <source>
        <dbReference type="Pfam" id="PF02875"/>
    </source>
</evidence>
<evidence type="ECO:0000256" key="7">
    <source>
        <dbReference type="ARBA" id="ARBA00022840"/>
    </source>
</evidence>
<dbReference type="OrthoDB" id="9809796at2"/>
<dbReference type="Gene3D" id="3.40.50.720">
    <property type="entry name" value="NAD(P)-binding Rossmann-like Domain"/>
    <property type="match status" value="1"/>
</dbReference>
<comment type="catalytic activity">
    <reaction evidence="12 13">
        <text>UDP-N-acetyl-alpha-D-muramoyl-L-alanine + D-glutamate + ATP = UDP-N-acetyl-alpha-D-muramoyl-L-alanyl-D-glutamate + ADP + phosphate + H(+)</text>
        <dbReference type="Rhea" id="RHEA:16429"/>
        <dbReference type="ChEBI" id="CHEBI:15378"/>
        <dbReference type="ChEBI" id="CHEBI:29986"/>
        <dbReference type="ChEBI" id="CHEBI:30616"/>
        <dbReference type="ChEBI" id="CHEBI:43474"/>
        <dbReference type="ChEBI" id="CHEBI:83898"/>
        <dbReference type="ChEBI" id="CHEBI:83900"/>
        <dbReference type="ChEBI" id="CHEBI:456216"/>
        <dbReference type="EC" id="6.3.2.9"/>
    </reaction>
</comment>
<evidence type="ECO:0000256" key="3">
    <source>
        <dbReference type="ARBA" id="ARBA00022490"/>
    </source>
</evidence>
<dbReference type="InterPro" id="IPR013221">
    <property type="entry name" value="Mur_ligase_cen"/>
</dbReference>
<dbReference type="Pfam" id="PF02875">
    <property type="entry name" value="Mur_ligase_C"/>
    <property type="match status" value="1"/>
</dbReference>
<reference evidence="17" key="1">
    <citation type="submission" date="2016-10" db="EMBL/GenBank/DDBJ databases">
        <authorList>
            <person name="Varghese N."/>
            <person name="Submissions S."/>
        </authorList>
    </citation>
    <scope>NUCLEOTIDE SEQUENCE [LARGE SCALE GENOMIC DNA]</scope>
    <source>
        <strain evidence="17">N6PO6</strain>
    </source>
</reference>
<dbReference type="HAMAP" id="MF_00639">
    <property type="entry name" value="MurD"/>
    <property type="match status" value="1"/>
</dbReference>
<dbReference type="AlphaFoldDB" id="A0A1I4WWJ3"/>
<dbReference type="EC" id="6.3.2.9" evidence="12 13"/>
<dbReference type="UniPathway" id="UPA00219"/>
<keyword evidence="4 12" id="KW-0436">Ligase</keyword>
<sequence length="438" mass="47248">MAEYLDKQVVIIGLGLTGLSCVDFFVAHGVTPRVMDTRVVPPGLEKLPKDVERWLGSLNKEWLLNADLIIVSPGIALSTPELSAAAEAGVEIIGDIELFCREAQAPIVAITGSNGKSTVTTLVGEMAKAAGWSVGIGGNIGLPALMLLEHPAQLYVLELSSFQLETTYSLHAAAATILNVTEDHMDRYPLGMQQYRAAKLKIYENAGVCVVNADDAMTMPVRGADARCVSFGIDVGDYHLNRQQGSTWLRVRRDKVLDTAEMKLSGQHNYTNALAALALADAVGLPRASSLTALINFNGLAHRFQLAHVHNGVRWINDSKATNVGSTEAALNGLEVEGTLWLLLGGDGKSADFTPLKRYLQGDNLRLFCFGRDRAELATLRPEITTQTETLAQAMAHIAPQVKAGDMVLLSPASASLDQFKNFEQRGEVFTQLARELG</sequence>
<evidence type="ECO:0000313" key="17">
    <source>
        <dbReference type="Proteomes" id="UP000242222"/>
    </source>
</evidence>
<keyword evidence="8 12" id="KW-0133">Cell shape</keyword>
<feature type="binding site" evidence="12">
    <location>
        <begin position="112"/>
        <end position="118"/>
    </location>
    <ligand>
        <name>ATP</name>
        <dbReference type="ChEBI" id="CHEBI:30616"/>
    </ligand>
</feature>
<protein>
    <recommendedName>
        <fullName evidence="12 13">UDP-N-acetylmuramoylalanine--D-glutamate ligase</fullName>
        <ecNumber evidence="12 13">6.3.2.9</ecNumber>
    </recommendedName>
    <alternativeName>
        <fullName evidence="12">D-glutamic acid-adding enzyme</fullName>
    </alternativeName>
    <alternativeName>
        <fullName evidence="12">UDP-N-acetylmuramoyl-L-alanyl-D-glutamate synthetase</fullName>
    </alternativeName>
</protein>
<dbReference type="Proteomes" id="UP000242222">
    <property type="component" value="Unassembled WGS sequence"/>
</dbReference>
<dbReference type="Pfam" id="PF21799">
    <property type="entry name" value="MurD-like_N"/>
    <property type="match status" value="1"/>
</dbReference>
<dbReference type="FunFam" id="3.40.1190.10:FF:000002">
    <property type="entry name" value="UDP-N-acetylmuramoylalanine--D-glutamate ligase"/>
    <property type="match status" value="1"/>
</dbReference>
<keyword evidence="7 12" id="KW-0067">ATP-binding</keyword>
<keyword evidence="3 12" id="KW-0963">Cytoplasm</keyword>
<keyword evidence="9 12" id="KW-0573">Peptidoglycan synthesis</keyword>
<evidence type="ECO:0000256" key="5">
    <source>
        <dbReference type="ARBA" id="ARBA00022618"/>
    </source>
</evidence>
<keyword evidence="17" id="KW-1185">Reference proteome</keyword>
<evidence type="ECO:0000256" key="9">
    <source>
        <dbReference type="ARBA" id="ARBA00022984"/>
    </source>
</evidence>
<dbReference type="PANTHER" id="PTHR43692">
    <property type="entry name" value="UDP-N-ACETYLMURAMOYLALANINE--D-GLUTAMATE LIGASE"/>
    <property type="match status" value="1"/>
</dbReference>
<dbReference type="InterPro" id="IPR036615">
    <property type="entry name" value="Mur_ligase_C_dom_sf"/>
</dbReference>
<evidence type="ECO:0000256" key="2">
    <source>
        <dbReference type="ARBA" id="ARBA00004752"/>
    </source>
</evidence>
<dbReference type="Pfam" id="PF08245">
    <property type="entry name" value="Mur_ligase_M"/>
    <property type="match status" value="1"/>
</dbReference>
<dbReference type="GO" id="GO:0008360">
    <property type="term" value="P:regulation of cell shape"/>
    <property type="evidence" value="ECO:0007669"/>
    <property type="project" value="UniProtKB-KW"/>
</dbReference>
<keyword evidence="6 12" id="KW-0547">Nucleotide-binding</keyword>
<dbReference type="SUPFAM" id="SSF53623">
    <property type="entry name" value="MurD-like peptide ligases, catalytic domain"/>
    <property type="match status" value="1"/>
</dbReference>
<evidence type="ECO:0000313" key="16">
    <source>
        <dbReference type="EMBL" id="SFN17772.1"/>
    </source>
</evidence>
<dbReference type="PROSITE" id="PS51257">
    <property type="entry name" value="PROKAR_LIPOPROTEIN"/>
    <property type="match status" value="1"/>
</dbReference>
<evidence type="ECO:0000256" key="6">
    <source>
        <dbReference type="ARBA" id="ARBA00022741"/>
    </source>
</evidence>
<evidence type="ECO:0000256" key="8">
    <source>
        <dbReference type="ARBA" id="ARBA00022960"/>
    </source>
</evidence>
<dbReference type="GO" id="GO:0009252">
    <property type="term" value="P:peptidoglycan biosynthetic process"/>
    <property type="evidence" value="ECO:0007669"/>
    <property type="project" value="UniProtKB-UniRule"/>
</dbReference>
<evidence type="ECO:0000256" key="4">
    <source>
        <dbReference type="ARBA" id="ARBA00022598"/>
    </source>
</evidence>
<dbReference type="GO" id="GO:0005524">
    <property type="term" value="F:ATP binding"/>
    <property type="evidence" value="ECO:0007669"/>
    <property type="project" value="UniProtKB-UniRule"/>
</dbReference>